<keyword evidence="1" id="KW-0732">Signal</keyword>
<protein>
    <submittedName>
        <fullName evidence="2">Uncharacterized protein</fullName>
    </submittedName>
</protein>
<organism evidence="2">
    <name type="scientific">Agrobacterium vitis</name>
    <name type="common">Rhizobium vitis</name>
    <dbReference type="NCBI Taxonomy" id="373"/>
    <lineage>
        <taxon>Bacteria</taxon>
        <taxon>Pseudomonadati</taxon>
        <taxon>Pseudomonadota</taxon>
        <taxon>Alphaproteobacteria</taxon>
        <taxon>Hyphomicrobiales</taxon>
        <taxon>Rhizobiaceae</taxon>
        <taxon>Rhizobium/Agrobacterium group</taxon>
        <taxon>Agrobacterium</taxon>
    </lineage>
</organism>
<geneLocation type="plasmid" evidence="2">
    <name>pTi_Tun201</name>
</geneLocation>
<reference evidence="2" key="1">
    <citation type="submission" date="2016-10" db="EMBL/GenBank/DDBJ databases">
        <title>Agrobacterium Ti plasmids: Classification based on T-DNA and Vir regions organization.</title>
        <authorList>
            <person name="Nabi N."/>
            <person name="Vial L."/>
            <person name="Ben Hafsa A."/>
            <person name="Chapulliot D."/>
            <person name="Berard A."/>
            <person name="Chauveau A."/>
            <person name="Le Paslier M.-C."/>
            <person name="Harzallah Skhiri F."/>
            <person name="Brunel D."/>
            <person name="Nesme X."/>
            <person name="Chaouachi M."/>
        </authorList>
    </citation>
    <scope>NUCLEOTIDE SEQUENCE</scope>
    <source>
        <strain evidence="2">Tun201</strain>
        <plasmid evidence="2">pTi_Tun201</plasmid>
    </source>
</reference>
<feature type="chain" id="PRO_5016406607" evidence="1">
    <location>
        <begin position="24"/>
        <end position="78"/>
    </location>
</feature>
<name>A0A2Z2PTK1_AGRVI</name>
<keyword evidence="2" id="KW-0614">Plasmid</keyword>
<evidence type="ECO:0000313" key="2">
    <source>
        <dbReference type="EMBL" id="ASK46257.1"/>
    </source>
</evidence>
<accession>A0A2Z2PTK1</accession>
<feature type="signal peptide" evidence="1">
    <location>
        <begin position="1"/>
        <end position="23"/>
    </location>
</feature>
<proteinExistence type="predicted"/>
<sequence length="78" mass="8260">MRPLRSLAATCALALLLSGCQSAGPEISAGALLELNPSVPADWHPERRRARAQVAARLRGGRKGCVREGRLGITALPF</sequence>
<evidence type="ECO:0000256" key="1">
    <source>
        <dbReference type="SAM" id="SignalP"/>
    </source>
</evidence>
<dbReference type="EMBL" id="KY000056">
    <property type="protein sequence ID" value="ASK46257.1"/>
    <property type="molecule type" value="Genomic_DNA"/>
</dbReference>
<dbReference type="PROSITE" id="PS51257">
    <property type="entry name" value="PROKAR_LIPOPROTEIN"/>
    <property type="match status" value="1"/>
</dbReference>
<dbReference type="AlphaFoldDB" id="A0A2Z2PTK1"/>